<protein>
    <submittedName>
        <fullName evidence="1">Uncharacterized protein</fullName>
    </submittedName>
</protein>
<evidence type="ECO:0000313" key="1">
    <source>
        <dbReference type="EMBL" id="UOK71459.1"/>
    </source>
</evidence>
<gene>
    <name evidence="1" type="ORF">K9D25_01625</name>
</gene>
<dbReference type="AlphaFoldDB" id="A0A9E6ZTI8"/>
<accession>A0A9E6ZTI8</accession>
<dbReference type="Proteomes" id="UP000831684">
    <property type="component" value="Chromosome"/>
</dbReference>
<dbReference type="KEGG" id="apol:K9D25_01625"/>
<evidence type="ECO:0000313" key="2">
    <source>
        <dbReference type="Proteomes" id="UP000831684"/>
    </source>
</evidence>
<proteinExistence type="predicted"/>
<reference evidence="1" key="1">
    <citation type="submission" date="2021-09" db="EMBL/GenBank/DDBJ databases">
        <title>Network and meta-omics reveal the key degrader and cooperation patterns in an efficient 1,4-dioxane-degrading microbial community.</title>
        <authorList>
            <person name="Dai C."/>
        </authorList>
    </citation>
    <scope>NUCLEOTIDE SEQUENCE</scope>
    <source>
        <strain evidence="1">ZM13</strain>
    </source>
</reference>
<organism evidence="1 2">
    <name type="scientific">Ancylobacter polymorphus</name>
    <dbReference type="NCBI Taxonomy" id="223390"/>
    <lineage>
        <taxon>Bacteria</taxon>
        <taxon>Pseudomonadati</taxon>
        <taxon>Pseudomonadota</taxon>
        <taxon>Alphaproteobacteria</taxon>
        <taxon>Hyphomicrobiales</taxon>
        <taxon>Xanthobacteraceae</taxon>
        <taxon>Ancylobacter</taxon>
    </lineage>
</organism>
<dbReference type="RefSeq" id="WP_244378626.1">
    <property type="nucleotide sequence ID" value="NZ_CP083239.1"/>
</dbReference>
<dbReference type="EMBL" id="CP083239">
    <property type="protein sequence ID" value="UOK71459.1"/>
    <property type="molecule type" value="Genomic_DNA"/>
</dbReference>
<name>A0A9E6ZTI8_9HYPH</name>
<sequence>MNTATTSPTAAATPSLPMNDAEAIDFALRHVEGWEVATFLADWREGRNMAGWLPQADAEA</sequence>